<proteinExistence type="predicted"/>
<comment type="caution">
    <text evidence="1">The sequence shown here is derived from an EMBL/GenBank/DDBJ whole genome shotgun (WGS) entry which is preliminary data.</text>
</comment>
<dbReference type="AlphaFoldDB" id="U2QQD7"/>
<evidence type="ECO:0000313" key="2">
    <source>
        <dbReference type="Proteomes" id="UP000017052"/>
    </source>
</evidence>
<reference evidence="1" key="1">
    <citation type="submission" date="2013-08" db="EMBL/GenBank/DDBJ databases">
        <authorList>
            <person name="Durkin A.S."/>
            <person name="Haft D.R."/>
            <person name="McCorrison J."/>
            <person name="Torralba M."/>
            <person name="Gillis M."/>
            <person name="Haft D.H."/>
            <person name="Methe B."/>
            <person name="Sutton G."/>
            <person name="Nelson K.E."/>
        </authorList>
    </citation>
    <scope>NUCLEOTIDE SEQUENCE [LARGE SCALE GENOMIC DNA]</scope>
    <source>
        <strain evidence="1">F0233</strain>
    </source>
</reference>
<protein>
    <submittedName>
        <fullName evidence="1">Uncharacterized protein</fullName>
    </submittedName>
</protein>
<name>U2QQD7_9ACTN</name>
<evidence type="ECO:0000313" key="1">
    <source>
        <dbReference type="EMBL" id="ERK58424.1"/>
    </source>
</evidence>
<accession>U2QQD7</accession>
<dbReference type="EMBL" id="ACVN02000138">
    <property type="protein sequence ID" value="ERK58424.1"/>
    <property type="molecule type" value="Genomic_DNA"/>
</dbReference>
<sequence length="64" mass="7566">MRFRRRLRAGTRSRRAFPRRCVLVGPVASTGRSRSWFRPAALLRTRKILRRGLSVARSRWNNQS</sequence>
<organism evidence="1 2">
    <name type="scientific">Propionibacterium acidifaciens F0233</name>
    <dbReference type="NCBI Taxonomy" id="553198"/>
    <lineage>
        <taxon>Bacteria</taxon>
        <taxon>Bacillati</taxon>
        <taxon>Actinomycetota</taxon>
        <taxon>Actinomycetes</taxon>
        <taxon>Propionibacteriales</taxon>
        <taxon>Propionibacteriaceae</taxon>
        <taxon>Propionibacterium</taxon>
    </lineage>
</organism>
<dbReference type="Proteomes" id="UP000017052">
    <property type="component" value="Unassembled WGS sequence"/>
</dbReference>
<keyword evidence="2" id="KW-1185">Reference proteome</keyword>
<gene>
    <name evidence="1" type="ORF">HMPREF0682_1032</name>
</gene>